<sequence>MKTKIITEIKEFVLNDKQNWFDLTNDRFFDEPIVQFASADNTLFADYKSIIGKEHLTPKEAFETEFGEGTFQKGTVISVVLPLNEKIRESNRKQKDWPSKEWALNRTFGDGILIKKTGKHLEELLAGMGYKAVAPYTAGWFKTFASSTGPASIWSERHIAYAAGLGTFSLNDGFISEKGMAVRLISAVTDLVVKPDKQAAKNHHENCLFYSKNKCGICIGRCPVNAITEKGHDKLKCLQYVYGEDSRKLAVSYGGDLKNGSGCGLCQTNVPCEYKIPVA</sequence>
<gene>
    <name evidence="1" type="ordered locus">TREPR_0745</name>
</gene>
<dbReference type="eggNOG" id="COG1600">
    <property type="taxonomic scope" value="Bacteria"/>
</dbReference>
<dbReference type="RefSeq" id="WP_015709292.1">
    <property type="nucleotide sequence ID" value="NC_015578.1"/>
</dbReference>
<dbReference type="AlphaFoldDB" id="F5YJE4"/>
<dbReference type="KEGG" id="tpi:TREPR_0745"/>
<accession>F5YJE4</accession>
<dbReference type="EMBL" id="CP001843">
    <property type="protein sequence ID" value="AEF86993.1"/>
    <property type="molecule type" value="Genomic_DNA"/>
</dbReference>
<proteinExistence type="predicted"/>
<organism evidence="1 2">
    <name type="scientific">Treponema primitia (strain ATCC BAA-887 / DSM 12427 / ZAS-2)</name>
    <dbReference type="NCBI Taxonomy" id="545694"/>
    <lineage>
        <taxon>Bacteria</taxon>
        <taxon>Pseudomonadati</taxon>
        <taxon>Spirochaetota</taxon>
        <taxon>Spirochaetia</taxon>
        <taxon>Spirochaetales</taxon>
        <taxon>Treponemataceae</taxon>
        <taxon>Treponema</taxon>
    </lineage>
</organism>
<protein>
    <submittedName>
        <fullName evidence="1">4Fe-4S ferredoxin, iron-sulfur binding protein</fullName>
    </submittedName>
</protein>
<dbReference type="PANTHER" id="PTHR42827">
    <property type="entry name" value="IRON-SULFUR CLUSTER-BINDING PROTEIN-RELATED"/>
    <property type="match status" value="1"/>
</dbReference>
<dbReference type="HOGENOM" id="CLU_061526_0_0_12"/>
<evidence type="ECO:0000313" key="1">
    <source>
        <dbReference type="EMBL" id="AEF86993.1"/>
    </source>
</evidence>
<reference evidence="2" key="1">
    <citation type="submission" date="2009-12" db="EMBL/GenBank/DDBJ databases">
        <title>Complete sequence of Treponema primitia strain ZAS-2.</title>
        <authorList>
            <person name="Tetu S.G."/>
            <person name="Matson E."/>
            <person name="Ren Q."/>
            <person name="Seshadri R."/>
            <person name="Elbourne L."/>
            <person name="Hassan K.A."/>
            <person name="Durkin A."/>
            <person name="Radune D."/>
            <person name="Mohamoud Y."/>
            <person name="Shay R."/>
            <person name="Jin S."/>
            <person name="Zhang X."/>
            <person name="Lucey K."/>
            <person name="Ballor N.R."/>
            <person name="Ottesen E."/>
            <person name="Rosenthal R."/>
            <person name="Allen A."/>
            <person name="Leadbetter J.R."/>
            <person name="Paulsen I.T."/>
        </authorList>
    </citation>
    <scope>NUCLEOTIDE SEQUENCE [LARGE SCALE GENOMIC DNA]</scope>
    <source>
        <strain evidence="2">ATCC BAA-887 / DSM 12427 / ZAS-2</strain>
    </source>
</reference>
<dbReference type="STRING" id="545694.TREPR_0745"/>
<dbReference type="Proteomes" id="UP000009223">
    <property type="component" value="Chromosome"/>
</dbReference>
<dbReference type="PANTHER" id="PTHR42827:SF1">
    <property type="entry name" value="IRON-SULFUR CLUSTER-BINDING PROTEIN"/>
    <property type="match status" value="1"/>
</dbReference>
<keyword evidence="2" id="KW-1185">Reference proteome</keyword>
<dbReference type="OrthoDB" id="358127at2"/>
<evidence type="ECO:0000313" key="2">
    <source>
        <dbReference type="Proteomes" id="UP000009223"/>
    </source>
</evidence>
<reference evidence="1 2" key="2">
    <citation type="journal article" date="2011" name="ISME J.">
        <title>RNA-seq reveals cooperative metabolic interactions between two termite-gut spirochete species in co-culture.</title>
        <authorList>
            <person name="Rosenthal A.Z."/>
            <person name="Matson E.G."/>
            <person name="Eldar A."/>
            <person name="Leadbetter J.R."/>
        </authorList>
    </citation>
    <scope>NUCLEOTIDE SEQUENCE [LARGE SCALE GENOMIC DNA]</scope>
    <source>
        <strain evidence="2">ATCC BAA-887 / DSM 12427 / ZAS-2</strain>
    </source>
</reference>
<name>F5YJE4_TREPZ</name>